<keyword evidence="1" id="KW-0472">Membrane</keyword>
<accession>A0A0K2T1F6</accession>
<keyword evidence="1" id="KW-1133">Transmembrane helix</keyword>
<sequence length="105" mass="12190">FPILYRDYERDDGISFTFLNLIPLTHLLIYLLPTITTININIIHYLSPPPFSILSVCLWPFCSCIHFLSLLLRLLLLLTYSVAIQNIILIVSKESKLNTHFLPIF</sequence>
<organism evidence="2">
    <name type="scientific">Lepeophtheirus salmonis</name>
    <name type="common">Salmon louse</name>
    <name type="synonym">Caligus salmonis</name>
    <dbReference type="NCBI Taxonomy" id="72036"/>
    <lineage>
        <taxon>Eukaryota</taxon>
        <taxon>Metazoa</taxon>
        <taxon>Ecdysozoa</taxon>
        <taxon>Arthropoda</taxon>
        <taxon>Crustacea</taxon>
        <taxon>Multicrustacea</taxon>
        <taxon>Hexanauplia</taxon>
        <taxon>Copepoda</taxon>
        <taxon>Siphonostomatoida</taxon>
        <taxon>Caligidae</taxon>
        <taxon>Lepeophtheirus</taxon>
    </lineage>
</organism>
<reference evidence="2" key="1">
    <citation type="submission" date="2014-05" db="EMBL/GenBank/DDBJ databases">
        <authorList>
            <person name="Chronopoulou M."/>
        </authorList>
    </citation>
    <scope>NUCLEOTIDE SEQUENCE</scope>
    <source>
        <tissue evidence="2">Whole organism</tissue>
    </source>
</reference>
<name>A0A0K2T1F6_LEPSM</name>
<dbReference type="EMBL" id="HACA01002503">
    <property type="protein sequence ID" value="CDW19864.1"/>
    <property type="molecule type" value="Transcribed_RNA"/>
</dbReference>
<evidence type="ECO:0000313" key="2">
    <source>
        <dbReference type="EMBL" id="CDW19864.1"/>
    </source>
</evidence>
<keyword evidence="1" id="KW-0812">Transmembrane</keyword>
<feature type="non-terminal residue" evidence="2">
    <location>
        <position position="1"/>
    </location>
</feature>
<feature type="transmembrane region" description="Helical" evidence="1">
    <location>
        <begin position="45"/>
        <end position="68"/>
    </location>
</feature>
<dbReference type="AlphaFoldDB" id="A0A0K2T1F6"/>
<protein>
    <submittedName>
        <fullName evidence="2">Uncharacterized protein</fullName>
    </submittedName>
</protein>
<feature type="transmembrane region" description="Helical" evidence="1">
    <location>
        <begin position="74"/>
        <end position="92"/>
    </location>
</feature>
<feature type="transmembrane region" description="Helical" evidence="1">
    <location>
        <begin position="14"/>
        <end position="33"/>
    </location>
</feature>
<proteinExistence type="predicted"/>
<evidence type="ECO:0000256" key="1">
    <source>
        <dbReference type="SAM" id="Phobius"/>
    </source>
</evidence>